<dbReference type="GO" id="GO:0005634">
    <property type="term" value="C:nucleus"/>
    <property type="evidence" value="ECO:0000318"/>
    <property type="project" value="GO_Central"/>
</dbReference>
<protein>
    <submittedName>
        <fullName evidence="6">Double-stranded RNA-binding protein 1</fullName>
    </submittedName>
</protein>
<dbReference type="GO" id="GO:0006396">
    <property type="term" value="P:RNA processing"/>
    <property type="evidence" value="ECO:0000318"/>
    <property type="project" value="GO_Central"/>
</dbReference>
<dbReference type="CDD" id="cd19907">
    <property type="entry name" value="DSRM_AtDRB-like_rpt1"/>
    <property type="match status" value="1"/>
</dbReference>
<feature type="region of interest" description="Disordered" evidence="4">
    <location>
        <begin position="209"/>
        <end position="231"/>
    </location>
</feature>
<sequence>MAKNESFQGVSTCYVFKSRLQEYAQKVGFPTPVYEIIKDGPSHKPTFRSTVIVNNVRYDSLPGFLNRKTAEQSAAEVALKQLVDSGAVALCLSQPVHETGLCKNMLQDYAQKMNFAIPQYEMQWHETKGKITCSFSCTVEIGGIRYIGGAATTKKEAEIKAARTALLAIQSSGLWPDDKPNDYSAYTVIPPMKKATDLGISNQESAAALKPKKGHFKKKKRRNASKQVCTKNTGDLEVQMVNQAEPELHENAAVSTQGTESGAAPIGGDMTERSAVTGVGQLTSGVDSSASCLEQQITCVTEADQGRGTNTGAEISLCI</sequence>
<dbReference type="PROSITE" id="PS50137">
    <property type="entry name" value="DS_RBD"/>
    <property type="match status" value="2"/>
</dbReference>
<feature type="domain" description="DRBM" evidence="5">
    <location>
        <begin position="15"/>
        <end position="84"/>
    </location>
</feature>
<evidence type="ECO:0000313" key="6">
    <source>
        <dbReference type="RefSeq" id="XP_016473034.1"/>
    </source>
</evidence>
<dbReference type="GO" id="GO:0010468">
    <property type="term" value="P:regulation of gene expression"/>
    <property type="evidence" value="ECO:0000318"/>
    <property type="project" value="GO_Central"/>
</dbReference>
<evidence type="ECO:0000256" key="4">
    <source>
        <dbReference type="SAM" id="MobiDB-lite"/>
    </source>
</evidence>
<dbReference type="RefSeq" id="XP_016473034.1">
    <property type="nucleotide sequence ID" value="XM_016617548.1"/>
</dbReference>
<dbReference type="GO" id="GO:0004525">
    <property type="term" value="F:ribonuclease III activity"/>
    <property type="evidence" value="ECO:0000318"/>
    <property type="project" value="GO_Central"/>
</dbReference>
<evidence type="ECO:0000256" key="2">
    <source>
        <dbReference type="ARBA" id="ARBA00022884"/>
    </source>
</evidence>
<reference evidence="6" key="1">
    <citation type="submission" date="2025-08" db="UniProtKB">
        <authorList>
            <consortium name="RefSeq"/>
        </authorList>
    </citation>
    <scope>IDENTIFICATION</scope>
</reference>
<dbReference type="PANTHER" id="PTHR11207:SF1">
    <property type="entry name" value="DOUBLE-STRANDED RNA-BINDING PROTEIN 1"/>
    <property type="match status" value="1"/>
</dbReference>
<dbReference type="GO" id="GO:0003725">
    <property type="term" value="F:double-stranded RNA binding"/>
    <property type="evidence" value="ECO:0000318"/>
    <property type="project" value="GO_Central"/>
</dbReference>
<evidence type="ECO:0000256" key="1">
    <source>
        <dbReference type="ARBA" id="ARBA00022737"/>
    </source>
</evidence>
<dbReference type="STRING" id="4097.A0A1S4A8Y2"/>
<keyword evidence="1" id="KW-0677">Repeat</keyword>
<dbReference type="PANTHER" id="PTHR11207">
    <property type="entry name" value="RIBONUCLEASE III"/>
    <property type="match status" value="1"/>
</dbReference>
<dbReference type="InterPro" id="IPR044450">
    <property type="entry name" value="AtDRB-like_DSRM_1"/>
</dbReference>
<dbReference type="OMA" id="MEHSIVY"/>
<dbReference type="Gene3D" id="3.30.160.20">
    <property type="match status" value="2"/>
</dbReference>
<dbReference type="SUPFAM" id="SSF54768">
    <property type="entry name" value="dsRNA-binding domain-like"/>
    <property type="match status" value="2"/>
</dbReference>
<gene>
    <name evidence="6" type="primary">LOC107794992</name>
</gene>
<dbReference type="InterPro" id="IPR014720">
    <property type="entry name" value="dsRBD_dom"/>
</dbReference>
<keyword evidence="2 3" id="KW-0694">RNA-binding</keyword>
<feature type="domain" description="DRBM" evidence="5">
    <location>
        <begin position="101"/>
        <end position="171"/>
    </location>
</feature>
<evidence type="ECO:0000256" key="3">
    <source>
        <dbReference type="PROSITE-ProRule" id="PRU00266"/>
    </source>
</evidence>
<organism evidence="6">
    <name type="scientific">Nicotiana tabacum</name>
    <name type="common">Common tobacco</name>
    <dbReference type="NCBI Taxonomy" id="4097"/>
    <lineage>
        <taxon>Eukaryota</taxon>
        <taxon>Viridiplantae</taxon>
        <taxon>Streptophyta</taxon>
        <taxon>Embryophyta</taxon>
        <taxon>Tracheophyta</taxon>
        <taxon>Spermatophyta</taxon>
        <taxon>Magnoliopsida</taxon>
        <taxon>eudicotyledons</taxon>
        <taxon>Gunneridae</taxon>
        <taxon>Pentapetalae</taxon>
        <taxon>asterids</taxon>
        <taxon>lamiids</taxon>
        <taxon>Solanales</taxon>
        <taxon>Solanaceae</taxon>
        <taxon>Nicotianoideae</taxon>
        <taxon>Nicotianeae</taxon>
        <taxon>Nicotiana</taxon>
    </lineage>
</organism>
<feature type="region of interest" description="Disordered" evidence="4">
    <location>
        <begin position="250"/>
        <end position="271"/>
    </location>
</feature>
<dbReference type="PaxDb" id="4097-A0A1S4A8Y2"/>
<dbReference type="OrthoDB" id="1904943at2759"/>
<name>A0A1S4A8Y2_TOBAC</name>
<dbReference type="AlphaFoldDB" id="A0A1S4A8Y2"/>
<accession>A0A1S4A8Y2</accession>
<dbReference type="Pfam" id="PF00035">
    <property type="entry name" value="dsrm"/>
    <property type="match status" value="2"/>
</dbReference>
<dbReference type="KEGG" id="nta:107794992"/>
<proteinExistence type="predicted"/>
<feature type="compositionally biased region" description="Basic residues" evidence="4">
    <location>
        <begin position="210"/>
        <end position="224"/>
    </location>
</feature>
<dbReference type="SMART" id="SM00358">
    <property type="entry name" value="DSRM"/>
    <property type="match status" value="2"/>
</dbReference>
<evidence type="ECO:0000259" key="5">
    <source>
        <dbReference type="PROSITE" id="PS50137"/>
    </source>
</evidence>
<dbReference type="SMR" id="A0A1S4A8Y2"/>